<feature type="region of interest" description="Disordered" evidence="1">
    <location>
        <begin position="81"/>
        <end position="101"/>
    </location>
</feature>
<dbReference type="GO" id="GO:0003743">
    <property type="term" value="F:translation initiation factor activity"/>
    <property type="evidence" value="ECO:0007669"/>
    <property type="project" value="InterPro"/>
</dbReference>
<feature type="compositionally biased region" description="Basic and acidic residues" evidence="1">
    <location>
        <begin position="451"/>
        <end position="492"/>
    </location>
</feature>
<reference evidence="2" key="2">
    <citation type="submission" date="2023-05" db="EMBL/GenBank/DDBJ databases">
        <authorList>
            <person name="Schelkunov M.I."/>
        </authorList>
    </citation>
    <scope>NUCLEOTIDE SEQUENCE</scope>
    <source>
        <strain evidence="2">Hsosn_3</strain>
        <tissue evidence="2">Leaf</tissue>
    </source>
</reference>
<proteinExistence type="predicted"/>
<feature type="region of interest" description="Disordered" evidence="1">
    <location>
        <begin position="307"/>
        <end position="381"/>
    </location>
</feature>
<protein>
    <submittedName>
        <fullName evidence="2">Chromatin-remodeling ATPase INO80-like</fullName>
    </submittedName>
</protein>
<organism evidence="2 3">
    <name type="scientific">Heracleum sosnowskyi</name>
    <dbReference type="NCBI Taxonomy" id="360622"/>
    <lineage>
        <taxon>Eukaryota</taxon>
        <taxon>Viridiplantae</taxon>
        <taxon>Streptophyta</taxon>
        <taxon>Embryophyta</taxon>
        <taxon>Tracheophyta</taxon>
        <taxon>Spermatophyta</taxon>
        <taxon>Magnoliopsida</taxon>
        <taxon>eudicotyledons</taxon>
        <taxon>Gunneridae</taxon>
        <taxon>Pentapetalae</taxon>
        <taxon>asterids</taxon>
        <taxon>campanulids</taxon>
        <taxon>Apiales</taxon>
        <taxon>Apiaceae</taxon>
        <taxon>Apioideae</taxon>
        <taxon>apioid superclade</taxon>
        <taxon>Tordylieae</taxon>
        <taxon>Tordyliinae</taxon>
        <taxon>Heracleum</taxon>
    </lineage>
</organism>
<feature type="compositionally biased region" description="Polar residues" evidence="1">
    <location>
        <begin position="565"/>
        <end position="576"/>
    </location>
</feature>
<dbReference type="EMBL" id="JAUIZM010000007">
    <property type="protein sequence ID" value="KAK1375191.1"/>
    <property type="molecule type" value="Genomic_DNA"/>
</dbReference>
<feature type="compositionally biased region" description="Basic and acidic residues" evidence="1">
    <location>
        <begin position="309"/>
        <end position="318"/>
    </location>
</feature>
<feature type="region of interest" description="Disordered" evidence="1">
    <location>
        <begin position="440"/>
        <end position="576"/>
    </location>
</feature>
<comment type="caution">
    <text evidence="2">The sequence shown here is derived from an EMBL/GenBank/DDBJ whole genome shotgun (WGS) entry which is preliminary data.</text>
</comment>
<feature type="compositionally biased region" description="Basic and acidic residues" evidence="1">
    <location>
        <begin position="359"/>
        <end position="372"/>
    </location>
</feature>
<dbReference type="PANTHER" id="PTHR32091:SF4">
    <property type="entry name" value="OS07G0546100 PROTEIN"/>
    <property type="match status" value="1"/>
</dbReference>
<dbReference type="GO" id="GO:0003729">
    <property type="term" value="F:mRNA binding"/>
    <property type="evidence" value="ECO:0007669"/>
    <property type="project" value="TreeGrafter"/>
</dbReference>
<keyword evidence="3" id="KW-1185">Reference proteome</keyword>
<feature type="region of interest" description="Disordered" evidence="1">
    <location>
        <begin position="1"/>
        <end position="25"/>
    </location>
</feature>
<evidence type="ECO:0000313" key="3">
    <source>
        <dbReference type="Proteomes" id="UP001237642"/>
    </source>
</evidence>
<accession>A0AAD8HYQ6</accession>
<reference evidence="2" key="1">
    <citation type="submission" date="2023-02" db="EMBL/GenBank/DDBJ databases">
        <title>Genome of toxic invasive species Heracleum sosnowskyi carries increased number of genes despite the absence of recent whole-genome duplications.</title>
        <authorList>
            <person name="Schelkunov M."/>
            <person name="Shtratnikova V."/>
            <person name="Makarenko M."/>
            <person name="Klepikova A."/>
            <person name="Omelchenko D."/>
            <person name="Novikova G."/>
            <person name="Obukhova E."/>
            <person name="Bogdanov V."/>
            <person name="Penin A."/>
            <person name="Logacheva M."/>
        </authorList>
    </citation>
    <scope>NUCLEOTIDE SEQUENCE</scope>
    <source>
        <strain evidence="2">Hsosn_3</strain>
        <tissue evidence="2">Leaf</tissue>
    </source>
</reference>
<dbReference type="PANTHER" id="PTHR32091">
    <property type="entry name" value="EUKARYOTIC TRANSLATION INITIATION FACTOR 4B"/>
    <property type="match status" value="1"/>
</dbReference>
<gene>
    <name evidence="2" type="ORF">POM88_031384</name>
</gene>
<name>A0AAD8HYQ6_9APIA</name>
<dbReference type="AlphaFoldDB" id="A0AAD8HYQ6"/>
<sequence>MAKKKATMTLKDFHGGSIPSDLPLPSAPGVIVRQSDRVGFDRVNVWGNPIGRPDHRLRPGSAGSVRVYDDKRPFMSHIGRNFDEDERTPLDGVSGPRRTVSDESIRAPVVGVESGLDFVVERSRPVSNPGVSVGRFAQGVSGGSRVGGNPWAVRKEVVGKDRGVSGWSGTDVVTKLAHASALEKVSSGRWNSKQLADGNRVDIEVISHPEVQIGAGFEGYGVLDRNVHASMDVVDRRDLHEEILVRQMEKSLVVDDGIHDGGRALPVYERAVPPFYSDIQEKENRIYDEGHQSSLVVGNYVRSELQQTLHRESSERPKLNLLPRSIPSGTPEPSYQKPKDPGHHSQVGVPNERFSTYKSDPESGRGVQDRPKLNLKPRMQPLDQLERNVETKRNTLFGGARPREMVLKERGINDVDFNKYDQVHPSNRVKQDVPRGEIFPVRYNGKAENAPLDHRIGKNTERRDHRGDVEKSDLQRKNWRSENRRSSRDLEKNQPPVERAPSPETWRKPVEQPSSPTGIRYGKAASAVELAQAFSKSVSDPKTADRLSGQRVLPGRGQIPFSRLTVPQSRPQINGY</sequence>
<evidence type="ECO:0000313" key="2">
    <source>
        <dbReference type="EMBL" id="KAK1375191.1"/>
    </source>
</evidence>
<evidence type="ECO:0000256" key="1">
    <source>
        <dbReference type="SAM" id="MobiDB-lite"/>
    </source>
</evidence>
<dbReference type="Proteomes" id="UP001237642">
    <property type="component" value="Unassembled WGS sequence"/>
</dbReference>
<dbReference type="InterPro" id="IPR010433">
    <property type="entry name" value="EIF-4B_pln"/>
</dbReference>